<dbReference type="Proteomes" id="UP000053038">
    <property type="component" value="Unassembled WGS sequence"/>
</dbReference>
<dbReference type="RefSeq" id="WP_039349971.1">
    <property type="nucleotide sequence ID" value="NZ_JSXC01000033.1"/>
</dbReference>
<evidence type="ECO:0000313" key="3">
    <source>
        <dbReference type="Proteomes" id="UP000053038"/>
    </source>
</evidence>
<reference evidence="2 3" key="1">
    <citation type="submission" date="2014-10" db="EMBL/GenBank/DDBJ databases">
        <title>Genome sequence of Pectobacterium carotovorum M022.</title>
        <authorList>
            <person name="Chan K.-G."/>
            <person name="Tan W.-S."/>
        </authorList>
    </citation>
    <scope>NUCLEOTIDE SEQUENCE [LARGE SCALE GENOMIC DNA]</scope>
    <source>
        <strain evidence="2 3">M022</strain>
    </source>
</reference>
<keyword evidence="3" id="KW-1185">Reference proteome</keyword>
<proteinExistence type="predicted"/>
<comment type="caution">
    <text evidence="2">The sequence shown here is derived from an EMBL/GenBank/DDBJ whole genome shotgun (WGS) entry which is preliminary data.</text>
</comment>
<sequence length="524" mass="59352">MKQNFSLGIRDLWDELTTLQLAGFYWVNIDRQVDAALFCQQVMHSQTHDAKRALIGCGERSDPLLTSLFATETKLSPCYTLPENKAALLNLTDDLMRSLRPKYRLLVLYAPASLWRDISAERLQRWVDDTAIWLRQRQCTLVVISHSSGVTRLRNMLISQHRGLYGLASLQWQQDRAQYLVSWWATERGVRANKVQMLQSGNDGWQMLAEEEAVLTPSLDDDGLFLMEKSVLEGAPALSENWQLMDDNAMLVQTGMLTHAATLVFALNLTTQVDTLAKQVHSLRRQRGELLKIVVREMKPCLRASDERLLLACGANIIVSHSEPLSRFLARVESVQGQRFTKRVPVDVEVLLTTMRPLQIKGYQPPETFRQSVKMLIDSTLMPEDSKGVLVALRPVPGVRAMQALTLCTLRRFGDVVTITQGRLFLFLSNCRLNELDIALKSIFRLPVDEVFSNRIVWSQDLQILAEIKTLVQDDTSGQEQQVNDYVHLQQTEPAPRSQTPRREPIAINLLEPDLLARAPGASS</sequence>
<dbReference type="Pfam" id="PF10995">
    <property type="entry name" value="CBP_BcsE"/>
    <property type="match status" value="1"/>
</dbReference>
<dbReference type="AlphaFoldDB" id="A0A7V8IIJ7"/>
<accession>A0A7V8IIJ7</accession>
<gene>
    <name evidence="2" type="ORF">OI69_10835</name>
</gene>
<evidence type="ECO:0000256" key="1">
    <source>
        <dbReference type="NCBIfam" id="TIGR03369"/>
    </source>
</evidence>
<name>A0A7V8IIJ7_9GAMM</name>
<protein>
    <recommendedName>
        <fullName evidence="1">Cellulose biosynthesis protein BcsE</fullName>
    </recommendedName>
</protein>
<dbReference type="GO" id="GO:0035438">
    <property type="term" value="F:cyclic-di-GMP binding"/>
    <property type="evidence" value="ECO:0007669"/>
    <property type="project" value="InterPro"/>
</dbReference>
<organism evidence="2 3">
    <name type="scientific">Pectobacterium fontis</name>
    <dbReference type="NCBI Taxonomy" id="2558042"/>
    <lineage>
        <taxon>Bacteria</taxon>
        <taxon>Pseudomonadati</taxon>
        <taxon>Pseudomonadota</taxon>
        <taxon>Gammaproteobacteria</taxon>
        <taxon>Enterobacterales</taxon>
        <taxon>Pectobacteriaceae</taxon>
        <taxon>Pectobacterium</taxon>
    </lineage>
</organism>
<dbReference type="InterPro" id="IPR017745">
    <property type="entry name" value="BcsE"/>
</dbReference>
<evidence type="ECO:0000313" key="2">
    <source>
        <dbReference type="EMBL" id="KHN51513.1"/>
    </source>
</evidence>
<dbReference type="NCBIfam" id="TIGR03369">
    <property type="entry name" value="cellulose_bcsE"/>
    <property type="match status" value="1"/>
</dbReference>
<dbReference type="OrthoDB" id="5840260at2"/>
<dbReference type="EMBL" id="JSXC01000033">
    <property type="protein sequence ID" value="KHN51513.1"/>
    <property type="molecule type" value="Genomic_DNA"/>
</dbReference>